<dbReference type="Gene3D" id="3.40.1190.20">
    <property type="match status" value="1"/>
</dbReference>
<dbReference type="EC" id="2.7.1.15" evidence="5"/>
<dbReference type="RefSeq" id="WP_184794400.1">
    <property type="nucleotide sequence ID" value="NZ_JACHMY010000001.1"/>
</dbReference>
<evidence type="ECO:0000259" key="4">
    <source>
        <dbReference type="Pfam" id="PF00294"/>
    </source>
</evidence>
<proteinExistence type="predicted"/>
<keyword evidence="2 5" id="KW-0418">Kinase</keyword>
<sequence length="510" mass="54797">MANRDDPDSSDAVVLTHALRALRMRAGVVLARLEDTKNEDVASLLNLPVVRAHAERQEIGRPDAALQIIAQAVRDTGNATHRIVADAVLGLGVLADVYAQHGLDDKVIQSLRAGAVGRRRATLLANWRRLHEAMGETATEPPSDRTLRGSTEPEVLRQLARRLIQPGPVSPTAGPLSSATDPDPPPSAPAGRVIVVGGAVMDAIFRTKMIPQHETSVPAHDFTLTPGGKGVTQAIAAARLGLKVSMVAAVAAVADDPFGHEIVQHLRAENVDTSLLKIVRGARTPMTGVFELDLGDSIAAVWRNEKEISLTVRDVDLLGRQIADCDALLLTFEVPRETVQRTLGLAHSNETTRPIVIVTPGQPHPDGRISRPALGQIDYLVAHAWELARYRPTDQDRFDADRLGEHLLDGGVGTLCLLGNGGGLIYSRTAPTIDRLPTVSRSPFKEVSITRDAFCAALAAKLIDDGPTLTPAAARWVTAAMACAAEDFPLATTMPDRDRINRKLREAQNF</sequence>
<keyword evidence="6" id="KW-1185">Reference proteome</keyword>
<evidence type="ECO:0000256" key="2">
    <source>
        <dbReference type="ARBA" id="ARBA00022777"/>
    </source>
</evidence>
<organism evidence="5 6">
    <name type="scientific">Kribbella italica</name>
    <dbReference type="NCBI Taxonomy" id="1540520"/>
    <lineage>
        <taxon>Bacteria</taxon>
        <taxon>Bacillati</taxon>
        <taxon>Actinomycetota</taxon>
        <taxon>Actinomycetes</taxon>
        <taxon>Propionibacteriales</taxon>
        <taxon>Kribbellaceae</taxon>
        <taxon>Kribbella</taxon>
    </lineage>
</organism>
<evidence type="ECO:0000256" key="1">
    <source>
        <dbReference type="ARBA" id="ARBA00022679"/>
    </source>
</evidence>
<gene>
    <name evidence="5" type="ORF">HDA39_001398</name>
</gene>
<evidence type="ECO:0000313" key="6">
    <source>
        <dbReference type="Proteomes" id="UP000549971"/>
    </source>
</evidence>
<evidence type="ECO:0000256" key="3">
    <source>
        <dbReference type="SAM" id="MobiDB-lite"/>
    </source>
</evidence>
<name>A0A7W9J311_9ACTN</name>
<dbReference type="PANTHER" id="PTHR10584">
    <property type="entry name" value="SUGAR KINASE"/>
    <property type="match status" value="1"/>
</dbReference>
<dbReference type="GO" id="GO:0004747">
    <property type="term" value="F:ribokinase activity"/>
    <property type="evidence" value="ECO:0007669"/>
    <property type="project" value="UniProtKB-EC"/>
</dbReference>
<dbReference type="InterPro" id="IPR011611">
    <property type="entry name" value="PfkB_dom"/>
</dbReference>
<feature type="domain" description="Carbohydrate kinase PfkB" evidence="4">
    <location>
        <begin position="192"/>
        <end position="406"/>
    </location>
</feature>
<protein>
    <submittedName>
        <fullName evidence="5">Ribokinase</fullName>
        <ecNumber evidence="5">2.7.1.15</ecNumber>
    </submittedName>
</protein>
<dbReference type="Pfam" id="PF00294">
    <property type="entry name" value="PfkB"/>
    <property type="match status" value="1"/>
</dbReference>
<dbReference type="Proteomes" id="UP000549971">
    <property type="component" value="Unassembled WGS sequence"/>
</dbReference>
<dbReference type="InterPro" id="IPR029056">
    <property type="entry name" value="Ribokinase-like"/>
</dbReference>
<dbReference type="SUPFAM" id="SSF53613">
    <property type="entry name" value="Ribokinase-like"/>
    <property type="match status" value="1"/>
</dbReference>
<dbReference type="InterPro" id="IPR002139">
    <property type="entry name" value="Ribo/fructo_kinase"/>
</dbReference>
<feature type="region of interest" description="Disordered" evidence="3">
    <location>
        <begin position="164"/>
        <end position="189"/>
    </location>
</feature>
<evidence type="ECO:0000313" key="5">
    <source>
        <dbReference type="EMBL" id="MBB5834664.1"/>
    </source>
</evidence>
<dbReference type="PRINTS" id="PR00990">
    <property type="entry name" value="RIBOKINASE"/>
</dbReference>
<keyword evidence="1 5" id="KW-0808">Transferase</keyword>
<dbReference type="EMBL" id="JACHMY010000001">
    <property type="protein sequence ID" value="MBB5834664.1"/>
    <property type="molecule type" value="Genomic_DNA"/>
</dbReference>
<reference evidence="5 6" key="1">
    <citation type="submission" date="2020-08" db="EMBL/GenBank/DDBJ databases">
        <title>Sequencing the genomes of 1000 actinobacteria strains.</title>
        <authorList>
            <person name="Klenk H.-P."/>
        </authorList>
    </citation>
    <scope>NUCLEOTIDE SEQUENCE [LARGE SCALE GENOMIC DNA]</scope>
    <source>
        <strain evidence="5 6">DSM 28967</strain>
    </source>
</reference>
<accession>A0A7W9J311</accession>
<dbReference type="AlphaFoldDB" id="A0A7W9J311"/>
<dbReference type="PANTHER" id="PTHR10584:SF166">
    <property type="entry name" value="RIBOKINASE"/>
    <property type="match status" value="1"/>
</dbReference>
<comment type="caution">
    <text evidence="5">The sequence shown here is derived from an EMBL/GenBank/DDBJ whole genome shotgun (WGS) entry which is preliminary data.</text>
</comment>